<protein>
    <submittedName>
        <fullName evidence="3">SDR family oxidoreductase</fullName>
    </submittedName>
</protein>
<dbReference type="SUPFAM" id="SSF51735">
    <property type="entry name" value="NAD(P)-binding Rossmann-fold domains"/>
    <property type="match status" value="1"/>
</dbReference>
<dbReference type="PRINTS" id="PR00081">
    <property type="entry name" value="GDHRDH"/>
</dbReference>
<dbReference type="PANTHER" id="PTHR42879:SF2">
    <property type="entry name" value="3-OXOACYL-[ACYL-CARRIER-PROTEIN] REDUCTASE FABG"/>
    <property type="match status" value="1"/>
</dbReference>
<dbReference type="PANTHER" id="PTHR42879">
    <property type="entry name" value="3-OXOACYL-(ACYL-CARRIER-PROTEIN) REDUCTASE"/>
    <property type="match status" value="1"/>
</dbReference>
<dbReference type="PROSITE" id="PS00061">
    <property type="entry name" value="ADH_SHORT"/>
    <property type="match status" value="1"/>
</dbReference>
<dbReference type="Gene3D" id="3.40.50.720">
    <property type="entry name" value="NAD(P)-binding Rossmann-like Domain"/>
    <property type="match status" value="1"/>
</dbReference>
<evidence type="ECO:0000256" key="1">
    <source>
        <dbReference type="ARBA" id="ARBA00006484"/>
    </source>
</evidence>
<dbReference type="InterPro" id="IPR036291">
    <property type="entry name" value="NAD(P)-bd_dom_sf"/>
</dbReference>
<keyword evidence="4" id="KW-1185">Reference proteome</keyword>
<gene>
    <name evidence="3" type="ORF">D0C36_19850</name>
</gene>
<evidence type="ECO:0000313" key="4">
    <source>
        <dbReference type="Proteomes" id="UP000264217"/>
    </source>
</evidence>
<sequence length="192" mass="20962">MKILITGGSSGIGKGLAEKFYEKGWDVLVTGRDAVKLTLLENELKGIRTMVYDSSLPDDEISVISFIKNEWGNELDILVNNAGHVALTPFENLERETLENMYRVHLTAPSMLTAGCIDALKKTRGQIINITSSHGIKPYPQLMAYGSAKSGLNMLTKIWALELAPFYIRVNAIAPGPTETPVLSNAGSPKRS</sequence>
<comment type="similarity">
    <text evidence="1 2">Belongs to the short-chain dehydrogenases/reductases (SDR) family.</text>
</comment>
<comment type="caution">
    <text evidence="3">The sequence shown here is derived from an EMBL/GenBank/DDBJ whole genome shotgun (WGS) entry which is preliminary data.</text>
</comment>
<organism evidence="3 4">
    <name type="scientific">Mucilaginibacter conchicola</name>
    <dbReference type="NCBI Taxonomy" id="2303333"/>
    <lineage>
        <taxon>Bacteria</taxon>
        <taxon>Pseudomonadati</taxon>
        <taxon>Bacteroidota</taxon>
        <taxon>Sphingobacteriia</taxon>
        <taxon>Sphingobacteriales</taxon>
        <taxon>Sphingobacteriaceae</taxon>
        <taxon>Mucilaginibacter</taxon>
    </lineage>
</organism>
<dbReference type="RefSeq" id="WP_117393401.1">
    <property type="nucleotide sequence ID" value="NZ_QWDC01000003.1"/>
</dbReference>
<dbReference type="GO" id="GO:0032787">
    <property type="term" value="P:monocarboxylic acid metabolic process"/>
    <property type="evidence" value="ECO:0007669"/>
    <property type="project" value="UniProtKB-ARBA"/>
</dbReference>
<dbReference type="CDD" id="cd05233">
    <property type="entry name" value="SDR_c"/>
    <property type="match status" value="1"/>
</dbReference>
<dbReference type="Pfam" id="PF00106">
    <property type="entry name" value="adh_short"/>
    <property type="match status" value="1"/>
</dbReference>
<name>A0A372NQH9_9SPHI</name>
<evidence type="ECO:0000313" key="3">
    <source>
        <dbReference type="EMBL" id="RFZ91194.1"/>
    </source>
</evidence>
<dbReference type="EMBL" id="QWDC01000003">
    <property type="protein sequence ID" value="RFZ91194.1"/>
    <property type="molecule type" value="Genomic_DNA"/>
</dbReference>
<dbReference type="InterPro" id="IPR002347">
    <property type="entry name" value="SDR_fam"/>
</dbReference>
<reference evidence="3 4" key="1">
    <citation type="submission" date="2018-08" db="EMBL/GenBank/DDBJ databases">
        <title>Mucilaginibacter sp. MYSH2.</title>
        <authorList>
            <person name="Seo T."/>
        </authorList>
    </citation>
    <scope>NUCLEOTIDE SEQUENCE [LARGE SCALE GENOMIC DNA]</scope>
    <source>
        <strain evidence="3 4">MYSH2</strain>
    </source>
</reference>
<evidence type="ECO:0000256" key="2">
    <source>
        <dbReference type="RuleBase" id="RU000363"/>
    </source>
</evidence>
<dbReference type="PRINTS" id="PR00080">
    <property type="entry name" value="SDRFAMILY"/>
</dbReference>
<proteinExistence type="inferred from homology"/>
<dbReference type="Proteomes" id="UP000264217">
    <property type="component" value="Unassembled WGS sequence"/>
</dbReference>
<dbReference type="OrthoDB" id="9803333at2"/>
<dbReference type="InterPro" id="IPR050259">
    <property type="entry name" value="SDR"/>
</dbReference>
<dbReference type="AlphaFoldDB" id="A0A372NQH9"/>
<dbReference type="InterPro" id="IPR020904">
    <property type="entry name" value="Sc_DH/Rdtase_CS"/>
</dbReference>
<accession>A0A372NQH9</accession>